<dbReference type="GO" id="GO:0003677">
    <property type="term" value="F:DNA binding"/>
    <property type="evidence" value="ECO:0007669"/>
    <property type="project" value="UniProtKB-KW"/>
</dbReference>
<dbReference type="Pfam" id="PF13411">
    <property type="entry name" value="MerR_1"/>
    <property type="match status" value="1"/>
</dbReference>
<dbReference type="EMBL" id="CP059851">
    <property type="protein sequence ID" value="QMW22001.1"/>
    <property type="molecule type" value="Genomic_DNA"/>
</dbReference>
<keyword evidence="4" id="KW-1185">Reference proteome</keyword>
<organism evidence="3 4">
    <name type="scientific">Sandaracinobacteroides saxicola</name>
    <dbReference type="NCBI Taxonomy" id="2759707"/>
    <lineage>
        <taxon>Bacteria</taxon>
        <taxon>Pseudomonadati</taxon>
        <taxon>Pseudomonadota</taxon>
        <taxon>Alphaproteobacteria</taxon>
        <taxon>Sphingomonadales</taxon>
        <taxon>Sphingosinicellaceae</taxon>
        <taxon>Sandaracinobacteroides</taxon>
    </lineage>
</organism>
<dbReference type="InterPro" id="IPR047057">
    <property type="entry name" value="MerR_fam"/>
</dbReference>
<dbReference type="AlphaFoldDB" id="A0A7G5IF59"/>
<protein>
    <submittedName>
        <fullName evidence="3">MerR family transcriptional regulator</fullName>
    </submittedName>
</protein>
<evidence type="ECO:0000256" key="1">
    <source>
        <dbReference type="ARBA" id="ARBA00023125"/>
    </source>
</evidence>
<dbReference type="KEGG" id="sand:H3309_11530"/>
<accession>A0A7G5IF59</accession>
<evidence type="ECO:0000259" key="2">
    <source>
        <dbReference type="PROSITE" id="PS50937"/>
    </source>
</evidence>
<dbReference type="RefSeq" id="WP_182294846.1">
    <property type="nucleotide sequence ID" value="NZ_CP059851.1"/>
</dbReference>
<sequence length="239" mass="26562">MRMRMRELERESGVGRETIRFYIREGLLPEPERATRNSAVYSDDHLTRLRAIRRLQDERFLPLAVIRSLLDEDHGARWLHPEALPDLDSVLRARLDGAGGRLPAAQVAADAGLVEDGLADAAAEGLIELAGDGSVSPRDARIIRLLAEASKLGFDREHGYEPFAMVRYLNVARALAEAEVREFFENIAPHVDVAQAADMAENGIGLMNALLSELHTREILRLLDARRRVANDNGQGGRE</sequence>
<evidence type="ECO:0000313" key="4">
    <source>
        <dbReference type="Proteomes" id="UP000515292"/>
    </source>
</evidence>
<dbReference type="GO" id="GO:0003700">
    <property type="term" value="F:DNA-binding transcription factor activity"/>
    <property type="evidence" value="ECO:0007669"/>
    <property type="project" value="InterPro"/>
</dbReference>
<dbReference type="PROSITE" id="PS50937">
    <property type="entry name" value="HTH_MERR_2"/>
    <property type="match status" value="1"/>
</dbReference>
<keyword evidence="1" id="KW-0238">DNA-binding</keyword>
<dbReference type="PANTHER" id="PTHR30204">
    <property type="entry name" value="REDOX-CYCLING DRUG-SENSING TRANSCRIPTIONAL ACTIVATOR SOXR"/>
    <property type="match status" value="1"/>
</dbReference>
<dbReference type="SMART" id="SM00422">
    <property type="entry name" value="HTH_MERR"/>
    <property type="match status" value="1"/>
</dbReference>
<dbReference type="InterPro" id="IPR009061">
    <property type="entry name" value="DNA-bd_dom_put_sf"/>
</dbReference>
<dbReference type="Gene3D" id="1.10.1660.10">
    <property type="match status" value="1"/>
</dbReference>
<reference evidence="3 4" key="1">
    <citation type="submission" date="2020-07" db="EMBL/GenBank/DDBJ databases">
        <title>Complete genome sequence for Sandaracinobacter sp. M6.</title>
        <authorList>
            <person name="Tang Y."/>
            <person name="Liu Q."/>
            <person name="Guo Z."/>
            <person name="Lei P."/>
            <person name="Huang B."/>
        </authorList>
    </citation>
    <scope>NUCLEOTIDE SEQUENCE [LARGE SCALE GENOMIC DNA]</scope>
    <source>
        <strain evidence="3 4">M6</strain>
    </source>
</reference>
<proteinExistence type="predicted"/>
<feature type="domain" description="HTH merR-type" evidence="2">
    <location>
        <begin position="1"/>
        <end position="72"/>
    </location>
</feature>
<gene>
    <name evidence="3" type="ORF">H3309_11530</name>
</gene>
<name>A0A7G5IF59_9SPHN</name>
<dbReference type="Proteomes" id="UP000515292">
    <property type="component" value="Chromosome"/>
</dbReference>
<evidence type="ECO:0000313" key="3">
    <source>
        <dbReference type="EMBL" id="QMW22001.1"/>
    </source>
</evidence>
<dbReference type="SUPFAM" id="SSF46955">
    <property type="entry name" value="Putative DNA-binding domain"/>
    <property type="match status" value="1"/>
</dbReference>
<dbReference type="PANTHER" id="PTHR30204:SF93">
    <property type="entry name" value="HTH MERR-TYPE DOMAIN-CONTAINING PROTEIN"/>
    <property type="match status" value="1"/>
</dbReference>
<dbReference type="InterPro" id="IPR000551">
    <property type="entry name" value="MerR-type_HTH_dom"/>
</dbReference>